<dbReference type="PROSITE" id="PS51257">
    <property type="entry name" value="PROKAR_LIPOPROTEIN"/>
    <property type="match status" value="1"/>
</dbReference>
<dbReference type="EMBL" id="FTOO01000004">
    <property type="protein sequence ID" value="SIS81010.1"/>
    <property type="molecule type" value="Genomic_DNA"/>
</dbReference>
<keyword evidence="2" id="KW-0732">Signal</keyword>
<evidence type="ECO:0000256" key="2">
    <source>
        <dbReference type="SAM" id="SignalP"/>
    </source>
</evidence>
<feature type="chain" id="PRO_5039715729" description="Lipoprotein" evidence="2">
    <location>
        <begin position="22"/>
        <end position="187"/>
    </location>
</feature>
<reference evidence="4" key="1">
    <citation type="submission" date="2017-01" db="EMBL/GenBank/DDBJ databases">
        <authorList>
            <person name="Varghese N."/>
            <person name="Submissions S."/>
        </authorList>
    </citation>
    <scope>NUCLEOTIDE SEQUENCE [LARGE SCALE GENOMIC DNA]</scope>
    <source>
        <strain evidence="4">DSM 16176</strain>
    </source>
</reference>
<evidence type="ECO:0000313" key="4">
    <source>
        <dbReference type="Proteomes" id="UP000186156"/>
    </source>
</evidence>
<evidence type="ECO:0000256" key="1">
    <source>
        <dbReference type="SAM" id="MobiDB-lite"/>
    </source>
</evidence>
<evidence type="ECO:0000313" key="3">
    <source>
        <dbReference type="EMBL" id="SIS81010.1"/>
    </source>
</evidence>
<accession>A0A1N7M4H9</accession>
<dbReference type="Proteomes" id="UP000186156">
    <property type="component" value="Unassembled WGS sequence"/>
</dbReference>
<proteinExistence type="predicted"/>
<evidence type="ECO:0008006" key="5">
    <source>
        <dbReference type="Google" id="ProtNLM"/>
    </source>
</evidence>
<feature type="signal peptide" evidence="2">
    <location>
        <begin position="1"/>
        <end position="21"/>
    </location>
</feature>
<keyword evidence="4" id="KW-1185">Reference proteome</keyword>
<sequence>MNWARVGAWVSTWLVATALGAGCGTASQEHPSNTSTSDHRVAPAAPGGSASMQNRHILQEPLPRGVKTETDLYNWLLWQRLAEINNPAQGEICLDAACKIAATVFSGPAKAAAGTPVTLVAFSPRAGWQVLVGPLPQSDNPPRQAQSIQASLRDYPRKEGVCVVQTHEIDWYWIQDGHLQLMRQPRA</sequence>
<dbReference type="AlphaFoldDB" id="A0A1N7M4H9"/>
<organism evidence="3 4">
    <name type="scientific">Alicyclobacillus vulcanalis</name>
    <dbReference type="NCBI Taxonomy" id="252246"/>
    <lineage>
        <taxon>Bacteria</taxon>
        <taxon>Bacillati</taxon>
        <taxon>Bacillota</taxon>
        <taxon>Bacilli</taxon>
        <taxon>Bacillales</taxon>
        <taxon>Alicyclobacillaceae</taxon>
        <taxon>Alicyclobacillus</taxon>
    </lineage>
</organism>
<feature type="region of interest" description="Disordered" evidence="1">
    <location>
        <begin position="25"/>
        <end position="53"/>
    </location>
</feature>
<dbReference type="RefSeq" id="WP_076346387.1">
    <property type="nucleotide sequence ID" value="NZ_FTOO01000004.1"/>
</dbReference>
<name>A0A1N7M4H9_9BACL</name>
<gene>
    <name evidence="3" type="ORF">SAMN05421799_104221</name>
</gene>
<protein>
    <recommendedName>
        <fullName evidence="5">Lipoprotein</fullName>
    </recommendedName>
</protein>
<feature type="compositionally biased region" description="Polar residues" evidence="1">
    <location>
        <begin position="25"/>
        <end position="36"/>
    </location>
</feature>